<evidence type="ECO:0000256" key="1">
    <source>
        <dbReference type="SAM" id="Phobius"/>
    </source>
</evidence>
<proteinExistence type="predicted"/>
<evidence type="ECO:0000256" key="2">
    <source>
        <dbReference type="SAM" id="SignalP"/>
    </source>
</evidence>
<protein>
    <submittedName>
        <fullName evidence="3">Uncharacterized protein</fullName>
    </submittedName>
</protein>
<dbReference type="Pfam" id="PF18895">
    <property type="entry name" value="T4SS_pilin"/>
    <property type="match status" value="1"/>
</dbReference>
<feature type="signal peptide" evidence="2">
    <location>
        <begin position="1"/>
        <end position="19"/>
    </location>
</feature>
<feature type="transmembrane region" description="Helical" evidence="1">
    <location>
        <begin position="78"/>
        <end position="100"/>
    </location>
</feature>
<keyword evidence="1" id="KW-1133">Transmembrane helix</keyword>
<sequence length="132" mass="14472">MKKFAIAASSYLLPIAAFAGQVDTGSDNIADLITQVNRVINAIIPFIVGLAVLIIIWGVFNYIAGAGDEEKRAQAKQYIVWGVVGVFIMLSIWGLVNVLVNSFELRKTPLGEEQFPNFDETINDPLAPARDY</sequence>
<accession>A0A1G2MDY7</accession>
<name>A0A1G2MDY7_9BACT</name>
<evidence type="ECO:0000313" key="4">
    <source>
        <dbReference type="Proteomes" id="UP000178121"/>
    </source>
</evidence>
<dbReference type="InterPro" id="IPR043993">
    <property type="entry name" value="T4SS_pilin"/>
</dbReference>
<keyword evidence="1" id="KW-0472">Membrane</keyword>
<evidence type="ECO:0000313" key="3">
    <source>
        <dbReference type="EMBL" id="OHA21389.1"/>
    </source>
</evidence>
<dbReference type="Proteomes" id="UP000178121">
    <property type="component" value="Unassembled WGS sequence"/>
</dbReference>
<feature type="transmembrane region" description="Helical" evidence="1">
    <location>
        <begin position="43"/>
        <end position="66"/>
    </location>
</feature>
<dbReference type="NCBIfam" id="NF045849">
    <property type="entry name" value="ICE_MMCAP2_0565"/>
    <property type="match status" value="1"/>
</dbReference>
<keyword evidence="2" id="KW-0732">Signal</keyword>
<dbReference type="EMBL" id="MHRI01000009">
    <property type="protein sequence ID" value="OHA21389.1"/>
    <property type="molecule type" value="Genomic_DNA"/>
</dbReference>
<organism evidence="3 4">
    <name type="scientific">Candidatus Taylorbacteria bacterium RIFCSPHIGHO2_01_FULL_51_15</name>
    <dbReference type="NCBI Taxonomy" id="1802304"/>
    <lineage>
        <taxon>Bacteria</taxon>
        <taxon>Candidatus Tayloriibacteriota</taxon>
    </lineage>
</organism>
<keyword evidence="1" id="KW-0812">Transmembrane</keyword>
<comment type="caution">
    <text evidence="3">The sequence shown here is derived from an EMBL/GenBank/DDBJ whole genome shotgun (WGS) entry which is preliminary data.</text>
</comment>
<reference evidence="3 4" key="1">
    <citation type="journal article" date="2016" name="Nat. Commun.">
        <title>Thousands of microbial genomes shed light on interconnected biogeochemical processes in an aquifer system.</title>
        <authorList>
            <person name="Anantharaman K."/>
            <person name="Brown C.T."/>
            <person name="Hug L.A."/>
            <person name="Sharon I."/>
            <person name="Castelle C.J."/>
            <person name="Probst A.J."/>
            <person name="Thomas B.C."/>
            <person name="Singh A."/>
            <person name="Wilkins M.J."/>
            <person name="Karaoz U."/>
            <person name="Brodie E.L."/>
            <person name="Williams K.H."/>
            <person name="Hubbard S.S."/>
            <person name="Banfield J.F."/>
        </authorList>
    </citation>
    <scope>NUCLEOTIDE SEQUENCE [LARGE SCALE GENOMIC DNA]</scope>
</reference>
<feature type="chain" id="PRO_5009583640" evidence="2">
    <location>
        <begin position="20"/>
        <end position="132"/>
    </location>
</feature>
<gene>
    <name evidence="3" type="ORF">A2849_00125</name>
</gene>
<dbReference type="AlphaFoldDB" id="A0A1G2MDY7"/>